<evidence type="ECO:0000256" key="1">
    <source>
        <dbReference type="ARBA" id="ARBA00006139"/>
    </source>
</evidence>
<sequence>MSIKKAHLIILLSGLFLLSDQFLKWLSIHKWNASYLLWNRVGWEPFANTGVAFSLPIPNQVTIFITLPIIFLVAYLLITELKKPAGDFRLLLAWSAIFCGATSNFVDRLFYSYVRDYFIIGTAIINLADIMIVFGLGIYMLRLFGLKKV</sequence>
<comment type="caution">
    <text evidence="11">The sequence shown here is derived from an EMBL/GenBank/DDBJ whole genome shotgun (WGS) entry which is preliminary data.</text>
</comment>
<dbReference type="GO" id="GO:0016020">
    <property type="term" value="C:membrane"/>
    <property type="evidence" value="ECO:0007669"/>
    <property type="project" value="InterPro"/>
</dbReference>
<evidence type="ECO:0000256" key="4">
    <source>
        <dbReference type="ARBA" id="ARBA00022692"/>
    </source>
</evidence>
<evidence type="ECO:0000256" key="7">
    <source>
        <dbReference type="ARBA" id="ARBA00022989"/>
    </source>
</evidence>
<dbReference type="Pfam" id="PF01252">
    <property type="entry name" value="Peptidase_A8"/>
    <property type="match status" value="1"/>
</dbReference>
<dbReference type="PRINTS" id="PR00781">
    <property type="entry name" value="LIPOSIGPTASE"/>
</dbReference>
<evidence type="ECO:0000256" key="10">
    <source>
        <dbReference type="SAM" id="Phobius"/>
    </source>
</evidence>
<evidence type="ECO:0000313" key="11">
    <source>
        <dbReference type="EMBL" id="OGH92557.1"/>
    </source>
</evidence>
<feature type="transmembrane region" description="Helical" evidence="10">
    <location>
        <begin position="90"/>
        <end position="111"/>
    </location>
</feature>
<keyword evidence="8 10" id="KW-0472">Membrane</keyword>
<accession>A0A1F6P8R4</accession>
<evidence type="ECO:0000256" key="8">
    <source>
        <dbReference type="ARBA" id="ARBA00023136"/>
    </source>
</evidence>
<evidence type="ECO:0000256" key="5">
    <source>
        <dbReference type="ARBA" id="ARBA00022750"/>
    </source>
</evidence>
<dbReference type="AlphaFoldDB" id="A0A1F6P8R4"/>
<protein>
    <submittedName>
        <fullName evidence="11">Uncharacterized protein</fullName>
    </submittedName>
</protein>
<evidence type="ECO:0000256" key="3">
    <source>
        <dbReference type="ARBA" id="ARBA00022670"/>
    </source>
</evidence>
<dbReference type="STRING" id="1798705.A2563_02670"/>
<dbReference type="InterPro" id="IPR001872">
    <property type="entry name" value="Peptidase_A8"/>
</dbReference>
<keyword evidence="2" id="KW-1003">Cell membrane</keyword>
<evidence type="ECO:0000256" key="9">
    <source>
        <dbReference type="RuleBase" id="RU004181"/>
    </source>
</evidence>
<evidence type="ECO:0000256" key="6">
    <source>
        <dbReference type="ARBA" id="ARBA00022801"/>
    </source>
</evidence>
<keyword evidence="7 10" id="KW-1133">Transmembrane helix</keyword>
<feature type="transmembrane region" description="Helical" evidence="10">
    <location>
        <begin position="61"/>
        <end position="78"/>
    </location>
</feature>
<dbReference type="Proteomes" id="UP000176634">
    <property type="component" value="Unassembled WGS sequence"/>
</dbReference>
<keyword evidence="4 10" id="KW-0812">Transmembrane</keyword>
<name>A0A1F6P8R4_9BACT</name>
<gene>
    <name evidence="11" type="ORF">A2563_02670</name>
</gene>
<evidence type="ECO:0000313" key="12">
    <source>
        <dbReference type="Proteomes" id="UP000176634"/>
    </source>
</evidence>
<dbReference type="PANTHER" id="PTHR33695">
    <property type="entry name" value="LIPOPROTEIN SIGNAL PEPTIDASE"/>
    <property type="match status" value="1"/>
</dbReference>
<comment type="similarity">
    <text evidence="1 9">Belongs to the peptidase A8 family.</text>
</comment>
<feature type="transmembrane region" description="Helical" evidence="10">
    <location>
        <begin position="117"/>
        <end position="141"/>
    </location>
</feature>
<keyword evidence="3" id="KW-0645">Protease</keyword>
<proteinExistence type="inferred from homology"/>
<keyword evidence="5" id="KW-0064">Aspartyl protease</keyword>
<dbReference type="EMBL" id="MFRA01000005">
    <property type="protein sequence ID" value="OGH92557.1"/>
    <property type="molecule type" value="Genomic_DNA"/>
</dbReference>
<reference evidence="11 12" key="1">
    <citation type="journal article" date="2016" name="Nat. Commun.">
        <title>Thousands of microbial genomes shed light on interconnected biogeochemical processes in an aquifer system.</title>
        <authorList>
            <person name="Anantharaman K."/>
            <person name="Brown C.T."/>
            <person name="Hug L.A."/>
            <person name="Sharon I."/>
            <person name="Castelle C.J."/>
            <person name="Probst A.J."/>
            <person name="Thomas B.C."/>
            <person name="Singh A."/>
            <person name="Wilkins M.J."/>
            <person name="Karaoz U."/>
            <person name="Brodie E.L."/>
            <person name="Williams K.H."/>
            <person name="Hubbard S.S."/>
            <person name="Banfield J.F."/>
        </authorList>
    </citation>
    <scope>NUCLEOTIDE SEQUENCE [LARGE SCALE GENOMIC DNA]</scope>
</reference>
<evidence type="ECO:0000256" key="2">
    <source>
        <dbReference type="ARBA" id="ARBA00022475"/>
    </source>
</evidence>
<keyword evidence="6" id="KW-0378">Hydrolase</keyword>
<organism evidence="11 12">
    <name type="scientific">Candidatus Magasanikbacteria bacterium RIFOXYD1_FULL_40_23</name>
    <dbReference type="NCBI Taxonomy" id="1798705"/>
    <lineage>
        <taxon>Bacteria</taxon>
        <taxon>Candidatus Magasanikiibacteriota</taxon>
    </lineage>
</organism>
<dbReference type="PANTHER" id="PTHR33695:SF1">
    <property type="entry name" value="LIPOPROTEIN SIGNAL PEPTIDASE"/>
    <property type="match status" value="1"/>
</dbReference>
<dbReference type="GO" id="GO:0006508">
    <property type="term" value="P:proteolysis"/>
    <property type="evidence" value="ECO:0007669"/>
    <property type="project" value="UniProtKB-KW"/>
</dbReference>
<dbReference type="GO" id="GO:0004190">
    <property type="term" value="F:aspartic-type endopeptidase activity"/>
    <property type="evidence" value="ECO:0007669"/>
    <property type="project" value="UniProtKB-KW"/>
</dbReference>